<protein>
    <submittedName>
        <fullName evidence="1">Uncharacterized protein</fullName>
    </submittedName>
</protein>
<accession>A0ACB9ZMX9</accession>
<gene>
    <name evidence="1" type="ORF">M9H77_34454</name>
</gene>
<dbReference type="EMBL" id="CM044708">
    <property type="protein sequence ID" value="KAI5648449.1"/>
    <property type="molecule type" value="Genomic_DNA"/>
</dbReference>
<organism evidence="1 2">
    <name type="scientific">Catharanthus roseus</name>
    <name type="common">Madagascar periwinkle</name>
    <name type="synonym">Vinca rosea</name>
    <dbReference type="NCBI Taxonomy" id="4058"/>
    <lineage>
        <taxon>Eukaryota</taxon>
        <taxon>Viridiplantae</taxon>
        <taxon>Streptophyta</taxon>
        <taxon>Embryophyta</taxon>
        <taxon>Tracheophyta</taxon>
        <taxon>Spermatophyta</taxon>
        <taxon>Magnoliopsida</taxon>
        <taxon>eudicotyledons</taxon>
        <taxon>Gunneridae</taxon>
        <taxon>Pentapetalae</taxon>
        <taxon>asterids</taxon>
        <taxon>lamiids</taxon>
        <taxon>Gentianales</taxon>
        <taxon>Apocynaceae</taxon>
        <taxon>Rauvolfioideae</taxon>
        <taxon>Vinceae</taxon>
        <taxon>Catharanthinae</taxon>
        <taxon>Catharanthus</taxon>
    </lineage>
</organism>
<sequence>MAEEQKWQEPGAGHRLCINNCGFFGSPTTFNLCSKCYKDHCIKEQQMKEAKIAMENTLAVQAHHHHTESSSSSSEQLMFKSNSSDVQLINPPRADQIVLVDSLISVTAKLPSTVGIKENKSGAATATATESNRCSNCRRRVGLTGFKCKCGLIFCGTHRYPENHGCPFDYKSLGREAIAKANPVVKAEKLDKI</sequence>
<name>A0ACB9ZMX9_CATRO</name>
<evidence type="ECO:0000313" key="2">
    <source>
        <dbReference type="Proteomes" id="UP001060085"/>
    </source>
</evidence>
<evidence type="ECO:0000313" key="1">
    <source>
        <dbReference type="EMBL" id="KAI5648449.1"/>
    </source>
</evidence>
<keyword evidence="2" id="KW-1185">Reference proteome</keyword>
<proteinExistence type="predicted"/>
<comment type="caution">
    <text evidence="1">The sequence shown here is derived from an EMBL/GenBank/DDBJ whole genome shotgun (WGS) entry which is preliminary data.</text>
</comment>
<dbReference type="Proteomes" id="UP001060085">
    <property type="component" value="Linkage Group LG08"/>
</dbReference>
<reference evidence="2" key="1">
    <citation type="journal article" date="2023" name="Nat. Plants">
        <title>Single-cell RNA sequencing provides a high-resolution roadmap for understanding the multicellular compartmentation of specialized metabolism.</title>
        <authorList>
            <person name="Sun S."/>
            <person name="Shen X."/>
            <person name="Li Y."/>
            <person name="Li Y."/>
            <person name="Wang S."/>
            <person name="Li R."/>
            <person name="Zhang H."/>
            <person name="Shen G."/>
            <person name="Guo B."/>
            <person name="Wei J."/>
            <person name="Xu J."/>
            <person name="St-Pierre B."/>
            <person name="Chen S."/>
            <person name="Sun C."/>
        </authorList>
    </citation>
    <scope>NUCLEOTIDE SEQUENCE [LARGE SCALE GENOMIC DNA]</scope>
</reference>